<dbReference type="RefSeq" id="WP_249471066.1">
    <property type="nucleotide sequence ID" value="NZ_JAMBEP010000001.1"/>
</dbReference>
<gene>
    <name evidence="2" type="ORF">M2650_03170</name>
</gene>
<keyword evidence="3" id="KW-1185">Reference proteome</keyword>
<feature type="transmembrane region" description="Helical" evidence="1">
    <location>
        <begin position="20"/>
        <end position="47"/>
    </location>
</feature>
<reference evidence="2 3" key="1">
    <citation type="submission" date="2022-05" db="EMBL/GenBank/DDBJ databases">
        <title>Luteimonas sp. SX5, whole genome shotgun sequencing project.</title>
        <authorList>
            <person name="Zhao G."/>
            <person name="Shen L."/>
        </authorList>
    </citation>
    <scope>NUCLEOTIDE SEQUENCE [LARGE SCALE GENOMIC DNA]</scope>
    <source>
        <strain evidence="2 3">SX5</strain>
    </source>
</reference>
<protein>
    <submittedName>
        <fullName evidence="2">Uncharacterized protein</fullName>
    </submittedName>
</protein>
<proteinExistence type="predicted"/>
<name>A0ABT0MFJ5_9GAMM</name>
<sequence>MADNANQARDASEDASRESALPWSITLPVAVGVFLGAMLLGLLLLAYANGQKNIAETTAAETRPQRSLPAAGSAEAVVPPAVVETASVLPKLPGLIEANRLRLKTACIAGTVGHRRSNGWVQAVDDNAPRRCVATSQ</sequence>
<evidence type="ECO:0000256" key="1">
    <source>
        <dbReference type="SAM" id="Phobius"/>
    </source>
</evidence>
<organism evidence="2 3">
    <name type="scientific">Luteimonas galliterrae</name>
    <dbReference type="NCBI Taxonomy" id="2940486"/>
    <lineage>
        <taxon>Bacteria</taxon>
        <taxon>Pseudomonadati</taxon>
        <taxon>Pseudomonadota</taxon>
        <taxon>Gammaproteobacteria</taxon>
        <taxon>Lysobacterales</taxon>
        <taxon>Lysobacteraceae</taxon>
        <taxon>Luteimonas</taxon>
    </lineage>
</organism>
<accession>A0ABT0MFJ5</accession>
<keyword evidence="1" id="KW-1133">Transmembrane helix</keyword>
<keyword evidence="1" id="KW-0472">Membrane</keyword>
<evidence type="ECO:0000313" key="2">
    <source>
        <dbReference type="EMBL" id="MCL1633645.1"/>
    </source>
</evidence>
<comment type="caution">
    <text evidence="2">The sequence shown here is derived from an EMBL/GenBank/DDBJ whole genome shotgun (WGS) entry which is preliminary data.</text>
</comment>
<dbReference type="Proteomes" id="UP001431217">
    <property type="component" value="Unassembled WGS sequence"/>
</dbReference>
<dbReference type="EMBL" id="JAMBEP010000001">
    <property type="protein sequence ID" value="MCL1633645.1"/>
    <property type="molecule type" value="Genomic_DNA"/>
</dbReference>
<evidence type="ECO:0000313" key="3">
    <source>
        <dbReference type="Proteomes" id="UP001431217"/>
    </source>
</evidence>
<keyword evidence="1" id="KW-0812">Transmembrane</keyword>